<evidence type="ECO:0000259" key="2">
    <source>
        <dbReference type="Pfam" id="PF24035"/>
    </source>
</evidence>
<keyword evidence="1" id="KW-1133">Transmembrane helix</keyword>
<keyword evidence="4" id="KW-1185">Reference proteome</keyword>
<dbReference type="OrthoDB" id="331021at2157"/>
<reference evidence="3 4" key="1">
    <citation type="submission" date="2019-12" db="EMBL/GenBank/DDBJ databases">
        <title>Isolation and characterization of three novel carbon monoxide-oxidizing members of Halobacteria from salione crusts and soils.</title>
        <authorList>
            <person name="Myers M.R."/>
            <person name="King G.M."/>
        </authorList>
    </citation>
    <scope>NUCLEOTIDE SEQUENCE [LARGE SCALE GENOMIC DNA]</scope>
    <source>
        <strain evidence="3 4">PCN9</strain>
    </source>
</reference>
<dbReference type="Pfam" id="PF24035">
    <property type="entry name" value="DUF7344"/>
    <property type="match status" value="1"/>
</dbReference>
<organism evidence="3 4">
    <name type="scientific">Halobacterium bonnevillei</name>
    <dbReference type="NCBI Taxonomy" id="2692200"/>
    <lineage>
        <taxon>Archaea</taxon>
        <taxon>Methanobacteriati</taxon>
        <taxon>Methanobacteriota</taxon>
        <taxon>Stenosarchaea group</taxon>
        <taxon>Halobacteria</taxon>
        <taxon>Halobacteriales</taxon>
        <taxon>Halobacteriaceae</taxon>
        <taxon>Halobacterium</taxon>
    </lineage>
</organism>
<protein>
    <recommendedName>
        <fullName evidence="2">DUF7344 domain-containing protein</fullName>
    </recommendedName>
</protein>
<feature type="transmembrane region" description="Helical" evidence="1">
    <location>
        <begin position="114"/>
        <end position="134"/>
    </location>
</feature>
<keyword evidence="1" id="KW-0812">Transmembrane</keyword>
<accession>A0A6B0SL42</accession>
<feature type="domain" description="DUF7344" evidence="2">
    <location>
        <begin position="17"/>
        <end position="92"/>
    </location>
</feature>
<dbReference type="AlphaFoldDB" id="A0A6B0SL42"/>
<dbReference type="RefSeq" id="WP_201293061.1">
    <property type="nucleotide sequence ID" value="NZ_WUUU01000177.1"/>
</dbReference>
<name>A0A6B0SL42_9EURY</name>
<sequence length="178" mass="19375">MPDDSPTGDGLDEADIHDVLRNDRRRMVIERLGDADGPVTARDLSETIAAREADEDPPPRNVRQSVYISLQQTHIPKLEELGIVDYDENSKELRPAEHASDVGIYMEVVPKYGLSYSEFCGGLGVLGVLLVVGAETGVPVLSDVGAAAWAVLVFTVLVASAAYQTYAQRSSLVHRLRE</sequence>
<feature type="transmembrane region" description="Helical" evidence="1">
    <location>
        <begin position="146"/>
        <end position="167"/>
    </location>
</feature>
<evidence type="ECO:0000256" key="1">
    <source>
        <dbReference type="SAM" id="Phobius"/>
    </source>
</evidence>
<comment type="caution">
    <text evidence="3">The sequence shown here is derived from an EMBL/GenBank/DDBJ whole genome shotgun (WGS) entry which is preliminary data.</text>
</comment>
<gene>
    <name evidence="3" type="ORF">GRX66_15625</name>
</gene>
<evidence type="ECO:0000313" key="4">
    <source>
        <dbReference type="Proteomes" id="UP000471521"/>
    </source>
</evidence>
<evidence type="ECO:0000313" key="3">
    <source>
        <dbReference type="EMBL" id="MXR21957.1"/>
    </source>
</evidence>
<proteinExistence type="predicted"/>
<keyword evidence="1" id="KW-0472">Membrane</keyword>
<dbReference type="EMBL" id="WUUU01000177">
    <property type="protein sequence ID" value="MXR21957.1"/>
    <property type="molecule type" value="Genomic_DNA"/>
</dbReference>
<dbReference type="Proteomes" id="UP000471521">
    <property type="component" value="Unassembled WGS sequence"/>
</dbReference>
<dbReference type="InterPro" id="IPR055768">
    <property type="entry name" value="DUF7344"/>
</dbReference>